<dbReference type="EMBL" id="BGPR01150602">
    <property type="protein sequence ID" value="GBL54727.1"/>
    <property type="molecule type" value="Genomic_DNA"/>
</dbReference>
<gene>
    <name evidence="2" type="ORF">AVEN_191666_1</name>
</gene>
<evidence type="ECO:0000256" key="1">
    <source>
        <dbReference type="SAM" id="MobiDB-lite"/>
    </source>
</evidence>
<protein>
    <submittedName>
        <fullName evidence="2">Uncharacterized protein</fullName>
    </submittedName>
</protein>
<evidence type="ECO:0000313" key="3">
    <source>
        <dbReference type="Proteomes" id="UP000499080"/>
    </source>
</evidence>
<organism evidence="2 3">
    <name type="scientific">Araneus ventricosus</name>
    <name type="common">Orbweaver spider</name>
    <name type="synonym">Epeira ventricosa</name>
    <dbReference type="NCBI Taxonomy" id="182803"/>
    <lineage>
        <taxon>Eukaryota</taxon>
        <taxon>Metazoa</taxon>
        <taxon>Ecdysozoa</taxon>
        <taxon>Arthropoda</taxon>
        <taxon>Chelicerata</taxon>
        <taxon>Arachnida</taxon>
        <taxon>Araneae</taxon>
        <taxon>Araneomorphae</taxon>
        <taxon>Entelegynae</taxon>
        <taxon>Araneoidea</taxon>
        <taxon>Araneidae</taxon>
        <taxon>Araneus</taxon>
    </lineage>
</organism>
<name>A0A4Y1ZK59_ARAVE</name>
<evidence type="ECO:0000313" key="2">
    <source>
        <dbReference type="EMBL" id="GBL54727.1"/>
    </source>
</evidence>
<accession>A0A4Y1ZK59</accession>
<proteinExistence type="predicted"/>
<keyword evidence="3" id="KW-1185">Reference proteome</keyword>
<reference evidence="2 3" key="1">
    <citation type="journal article" date="2019" name="Sci. Rep.">
        <title>Orb-weaving spider Araneus ventricosus genome elucidates the spidroin gene catalogue.</title>
        <authorList>
            <person name="Kono N."/>
            <person name="Nakamura H."/>
            <person name="Ohtoshi R."/>
            <person name="Moran D.A.P."/>
            <person name="Shinohara A."/>
            <person name="Yoshida Y."/>
            <person name="Fujiwara M."/>
            <person name="Mori M."/>
            <person name="Tomita M."/>
            <person name="Arakawa K."/>
        </authorList>
    </citation>
    <scope>NUCLEOTIDE SEQUENCE [LARGE SCALE GENOMIC DNA]</scope>
</reference>
<sequence length="137" mass="15379">MPHISVPATIINNHHLDTVSEDACSRTPPCPLRPLQLPQQLDGCGDDTCSPYVCSNHYGFTAPFRMAMGEDRQRERRPMSLRPLQLPHQLDGHGGGATDKTPPHISVPATIIVTAPFRWPWGEDRQRERRPMSLQPL</sequence>
<comment type="caution">
    <text evidence="2">The sequence shown here is derived from an EMBL/GenBank/DDBJ whole genome shotgun (WGS) entry which is preliminary data.</text>
</comment>
<dbReference type="AlphaFoldDB" id="A0A4Y1ZK59"/>
<dbReference type="Proteomes" id="UP000499080">
    <property type="component" value="Unassembled WGS sequence"/>
</dbReference>
<feature type="region of interest" description="Disordered" evidence="1">
    <location>
        <begin position="85"/>
        <end position="104"/>
    </location>
</feature>